<dbReference type="Gene3D" id="2.60.40.10">
    <property type="entry name" value="Immunoglobulins"/>
    <property type="match status" value="2"/>
</dbReference>
<dbReference type="PROSITE" id="PS50853">
    <property type="entry name" value="FN3"/>
    <property type="match status" value="2"/>
</dbReference>
<accession>X1L3M2</accession>
<comment type="caution">
    <text evidence="2">The sequence shown here is derived from an EMBL/GenBank/DDBJ whole genome shotgun (WGS) entry which is preliminary data.</text>
</comment>
<reference evidence="2" key="1">
    <citation type="journal article" date="2014" name="Front. Microbiol.">
        <title>High frequency of phylogenetically diverse reductive dehalogenase-homologous genes in deep subseafloor sedimentary metagenomes.</title>
        <authorList>
            <person name="Kawai M."/>
            <person name="Futagami T."/>
            <person name="Toyoda A."/>
            <person name="Takaki Y."/>
            <person name="Nishi S."/>
            <person name="Hori S."/>
            <person name="Arai W."/>
            <person name="Tsubouchi T."/>
            <person name="Morono Y."/>
            <person name="Uchiyama I."/>
            <person name="Ito T."/>
            <person name="Fujiyama A."/>
            <person name="Inagaki F."/>
            <person name="Takami H."/>
        </authorList>
    </citation>
    <scope>NUCLEOTIDE SEQUENCE</scope>
    <source>
        <strain evidence="2">Expedition CK06-06</strain>
    </source>
</reference>
<dbReference type="InterPro" id="IPR036116">
    <property type="entry name" value="FN3_sf"/>
</dbReference>
<gene>
    <name evidence="2" type="ORF">S06H3_02162</name>
</gene>
<feature type="non-terminal residue" evidence="2">
    <location>
        <position position="1"/>
    </location>
</feature>
<dbReference type="PANTHER" id="PTHR46957:SF3">
    <property type="entry name" value="CYTOKINE RECEPTOR"/>
    <property type="match status" value="1"/>
</dbReference>
<dbReference type="InterPro" id="IPR013783">
    <property type="entry name" value="Ig-like_fold"/>
</dbReference>
<dbReference type="GO" id="GO:0016020">
    <property type="term" value="C:membrane"/>
    <property type="evidence" value="ECO:0007669"/>
    <property type="project" value="UniProtKB-SubCell"/>
</dbReference>
<evidence type="ECO:0000313" key="2">
    <source>
        <dbReference type="EMBL" id="GAI00461.1"/>
    </source>
</evidence>
<evidence type="ECO:0000259" key="1">
    <source>
        <dbReference type="PROSITE" id="PS50853"/>
    </source>
</evidence>
<protein>
    <recommendedName>
        <fullName evidence="1">Fibronectin type-III domain-containing protein</fullName>
    </recommendedName>
</protein>
<organism evidence="2">
    <name type="scientific">marine sediment metagenome</name>
    <dbReference type="NCBI Taxonomy" id="412755"/>
    <lineage>
        <taxon>unclassified sequences</taxon>
        <taxon>metagenomes</taxon>
        <taxon>ecological metagenomes</taxon>
    </lineage>
</organism>
<dbReference type="InterPro" id="IPR050713">
    <property type="entry name" value="RTP_Phos/Ushers"/>
</dbReference>
<dbReference type="SMART" id="SM00060">
    <property type="entry name" value="FN3"/>
    <property type="match status" value="2"/>
</dbReference>
<sequence>YKDGDTVTLKVTLANNNTACTLTADFSNIDNQYVTGAESVVNWGTDGVDNNGDGHIDEPAEQGVYVITYPISTVNNIGDGSSYSVPVTATDGVGNSTSYSPPLTLTLDNTPPPSPTNLVATALAGGGIQLSWTLPSSEADVSRYNIYRALTSGDQNFSNPLDYVSKGTATYTDASTTSGTTYYYVVRAQDIAGNTDTNTTEASATAGITTGPSFSSIISDKSVYKDGDTIILTVTLANHNTGCTFTADFSNIDDQYVTGGESVVNWGTDSVDNNGDGKTDEPAEQGIYVISYLISLVNTKADGSHSVPVTATDAASNTATKSINLTLDNTAPPAPTSLSATALAGGSIKLTWTASSPQTDVSQYNIYRGTTSGGQDYSSTTYTVSAGITTYTDASTTDGQTYYYVVRAQDAAGNIETNTNEVSATASTTGPPLSVSQIYIKYGGGVLYDLFSSTDSDNPTVFANGKIDEIYLRLDLSGGFELSETSSSIILFKGVGESAEEVAGSQEINEGPGCCWQHRNQYQ</sequence>
<dbReference type="CDD" id="cd00063">
    <property type="entry name" value="FN3"/>
    <property type="match status" value="2"/>
</dbReference>
<name>X1L3M2_9ZZZZ</name>
<dbReference type="AlphaFoldDB" id="X1L3M2"/>
<proteinExistence type="predicted"/>
<feature type="domain" description="Fibronectin type-III" evidence="1">
    <location>
        <begin position="334"/>
        <end position="432"/>
    </location>
</feature>
<dbReference type="SUPFAM" id="SSF49265">
    <property type="entry name" value="Fibronectin type III"/>
    <property type="match status" value="2"/>
</dbReference>
<feature type="domain" description="Fibronectin type-III" evidence="1">
    <location>
        <begin position="114"/>
        <end position="213"/>
    </location>
</feature>
<dbReference type="PANTHER" id="PTHR46957">
    <property type="entry name" value="CYTOKINE RECEPTOR"/>
    <property type="match status" value="1"/>
</dbReference>
<dbReference type="EMBL" id="BARV01000608">
    <property type="protein sequence ID" value="GAI00461.1"/>
    <property type="molecule type" value="Genomic_DNA"/>
</dbReference>
<dbReference type="InterPro" id="IPR003961">
    <property type="entry name" value="FN3_dom"/>
</dbReference>